<evidence type="ECO:0000313" key="2">
    <source>
        <dbReference type="EMBL" id="VFR88537.1"/>
    </source>
</evidence>
<dbReference type="AlphaFoldDB" id="A0A484UNW8"/>
<feature type="compositionally biased region" description="Basic residues" evidence="1">
    <location>
        <begin position="12"/>
        <end position="23"/>
    </location>
</feature>
<proteinExistence type="predicted"/>
<evidence type="ECO:0000313" key="3">
    <source>
        <dbReference type="EMBL" id="VFR88786.1"/>
    </source>
</evidence>
<protein>
    <submittedName>
        <fullName evidence="2">Uncharacterized protein</fullName>
    </submittedName>
</protein>
<reference evidence="2" key="1">
    <citation type="submission" date="2019-03" db="EMBL/GenBank/DDBJ databases">
        <authorList>
            <person name="Danneels B."/>
        </authorList>
    </citation>
    <scope>NUCLEOTIDE SEQUENCE</scope>
</reference>
<dbReference type="EMBL" id="CAADIM010000030">
    <property type="protein sequence ID" value="VFR88786.1"/>
    <property type="molecule type" value="Genomic_DNA"/>
</dbReference>
<sequence length="38" mass="4390">MDGEEGVAMLHGRVRRRNGRRREKTGPAWKRAETKIIA</sequence>
<evidence type="ECO:0000256" key="1">
    <source>
        <dbReference type="SAM" id="MobiDB-lite"/>
    </source>
</evidence>
<feature type="region of interest" description="Disordered" evidence="1">
    <location>
        <begin position="1"/>
        <end position="38"/>
    </location>
</feature>
<gene>
    <name evidence="3" type="ORF">ISE1_1485</name>
    <name evidence="2" type="ORF">ISE2_1523</name>
</gene>
<dbReference type="EMBL" id="CAADIN010000017">
    <property type="protein sequence ID" value="VFR88537.1"/>
    <property type="molecule type" value="Genomic_DNA"/>
</dbReference>
<accession>A0A484UNW8</accession>
<organism evidence="2">
    <name type="scientific">plant metagenome</name>
    <dbReference type="NCBI Taxonomy" id="1297885"/>
    <lineage>
        <taxon>unclassified sequences</taxon>
        <taxon>metagenomes</taxon>
        <taxon>organismal metagenomes</taxon>
    </lineage>
</organism>
<name>A0A484UNW8_9ZZZZ</name>